<dbReference type="InterPro" id="IPR036291">
    <property type="entry name" value="NAD(P)-bd_dom_sf"/>
</dbReference>
<dbReference type="PIRSF" id="PIRSF000126">
    <property type="entry name" value="11-beta-HSD1"/>
    <property type="match status" value="1"/>
</dbReference>
<dbReference type="OrthoDB" id="9775296at2"/>
<evidence type="ECO:0000256" key="2">
    <source>
        <dbReference type="ARBA" id="ARBA00023002"/>
    </source>
</evidence>
<protein>
    <submittedName>
        <fullName evidence="5">Oxidoreductase</fullName>
    </submittedName>
</protein>
<dbReference type="PRINTS" id="PR00080">
    <property type="entry name" value="SDRFAMILY"/>
</dbReference>
<dbReference type="PANTHER" id="PTHR43115">
    <property type="entry name" value="DEHYDROGENASE/REDUCTASE SDR FAMILY MEMBER 11"/>
    <property type="match status" value="1"/>
</dbReference>
<evidence type="ECO:0000313" key="5">
    <source>
        <dbReference type="EMBL" id="OFJ54847.1"/>
    </source>
</evidence>
<dbReference type="GO" id="GO:0016616">
    <property type="term" value="F:oxidoreductase activity, acting on the CH-OH group of donors, NAD or NADP as acceptor"/>
    <property type="evidence" value="ECO:0007669"/>
    <property type="project" value="UniProtKB-ARBA"/>
</dbReference>
<proteinExistence type="inferred from homology"/>
<feature type="domain" description="Ketoreductase" evidence="4">
    <location>
        <begin position="9"/>
        <end position="199"/>
    </location>
</feature>
<dbReference type="Proteomes" id="UP000178953">
    <property type="component" value="Unassembled WGS sequence"/>
</dbReference>
<reference evidence="5 6" key="1">
    <citation type="submission" date="2016-09" db="EMBL/GenBank/DDBJ databases">
        <title>genome sequence of Mycobacterium sp. 739 SCH.</title>
        <authorList>
            <person name="Greninger A.L."/>
            <person name="Qin X."/>
            <person name="Jerome K."/>
            <person name="Vora S."/>
            <person name="Quinn K."/>
        </authorList>
    </citation>
    <scope>NUCLEOTIDE SEQUENCE [LARGE SCALE GENOMIC DNA]</scope>
    <source>
        <strain evidence="5 6">SCH</strain>
    </source>
</reference>
<evidence type="ECO:0000256" key="1">
    <source>
        <dbReference type="ARBA" id="ARBA00006484"/>
    </source>
</evidence>
<name>A0A1E8Q8J1_9MYCO</name>
<dbReference type="InterPro" id="IPR020904">
    <property type="entry name" value="Sc_DH/Rdtase_CS"/>
</dbReference>
<sequence length="250" mass="26061">MGAARLDGTVAVVTGASSGIGWATAHGLAAEGAEVLVLARRTERLSELVGRIEGEGGTARSIAVDVVDADAVARVIGAIGEEYGRIDVLVNNAGFLANGPAVEADLADWHRMVDVNVNGVLNVTHAALPHLVTAARGARGIADLVMISSIAGRRVPTPDSNVYSASKHAVVAFSEALRQELSPHRVRVSGIEPGVVRTEMTTGHAKNAPDATVGDPLHSEDIADAIVYSVTRPARVSLNEILIRPTEQLR</sequence>
<evidence type="ECO:0000313" key="6">
    <source>
        <dbReference type="Proteomes" id="UP000178953"/>
    </source>
</evidence>
<accession>A0A1E8Q8J1</accession>
<dbReference type="FunFam" id="3.40.50.720:FF:000047">
    <property type="entry name" value="NADP-dependent L-serine/L-allo-threonine dehydrogenase"/>
    <property type="match status" value="1"/>
</dbReference>
<dbReference type="EMBL" id="MCHX01000008">
    <property type="protein sequence ID" value="OFJ54847.1"/>
    <property type="molecule type" value="Genomic_DNA"/>
</dbReference>
<dbReference type="PANTHER" id="PTHR43115:SF4">
    <property type="entry name" value="DEHYDROGENASE_REDUCTASE SDR FAMILY MEMBER 11"/>
    <property type="match status" value="1"/>
</dbReference>
<dbReference type="SUPFAM" id="SSF51735">
    <property type="entry name" value="NAD(P)-binding Rossmann-fold domains"/>
    <property type="match status" value="1"/>
</dbReference>
<dbReference type="Gene3D" id="3.40.50.720">
    <property type="entry name" value="NAD(P)-binding Rossmann-like Domain"/>
    <property type="match status" value="1"/>
</dbReference>
<dbReference type="InterPro" id="IPR002347">
    <property type="entry name" value="SDR_fam"/>
</dbReference>
<dbReference type="InterPro" id="IPR057326">
    <property type="entry name" value="KR_dom"/>
</dbReference>
<dbReference type="Pfam" id="PF00106">
    <property type="entry name" value="adh_short"/>
    <property type="match status" value="1"/>
</dbReference>
<keyword evidence="2" id="KW-0560">Oxidoreductase</keyword>
<keyword evidence="6" id="KW-1185">Reference proteome</keyword>
<comment type="caution">
    <text evidence="5">The sequence shown here is derived from an EMBL/GenBank/DDBJ whole genome shotgun (WGS) entry which is preliminary data.</text>
</comment>
<evidence type="ECO:0000259" key="4">
    <source>
        <dbReference type="SMART" id="SM00822"/>
    </source>
</evidence>
<dbReference type="AlphaFoldDB" id="A0A1E8Q8J1"/>
<organism evidence="5 6">
    <name type="scientific">Mycolicibacterium grossiae</name>
    <dbReference type="NCBI Taxonomy" id="1552759"/>
    <lineage>
        <taxon>Bacteria</taxon>
        <taxon>Bacillati</taxon>
        <taxon>Actinomycetota</taxon>
        <taxon>Actinomycetes</taxon>
        <taxon>Mycobacteriales</taxon>
        <taxon>Mycobacteriaceae</taxon>
        <taxon>Mycolicibacterium</taxon>
    </lineage>
</organism>
<dbReference type="PROSITE" id="PS00061">
    <property type="entry name" value="ADH_SHORT"/>
    <property type="match status" value="1"/>
</dbReference>
<evidence type="ECO:0000256" key="3">
    <source>
        <dbReference type="RuleBase" id="RU000363"/>
    </source>
</evidence>
<comment type="similarity">
    <text evidence="1 3">Belongs to the short-chain dehydrogenases/reductases (SDR) family.</text>
</comment>
<dbReference type="PRINTS" id="PR00081">
    <property type="entry name" value="GDHRDH"/>
</dbReference>
<dbReference type="RefSeq" id="WP_070351930.1">
    <property type="nucleotide sequence ID" value="NZ_CP043474.1"/>
</dbReference>
<dbReference type="SMART" id="SM00822">
    <property type="entry name" value="PKS_KR"/>
    <property type="match status" value="1"/>
</dbReference>
<gene>
    <name evidence="5" type="ORF">BEL07_04590</name>
</gene>